<evidence type="ECO:0000259" key="2">
    <source>
        <dbReference type="Pfam" id="PF04366"/>
    </source>
</evidence>
<feature type="signal peptide" evidence="1">
    <location>
        <begin position="1"/>
        <end position="30"/>
    </location>
</feature>
<evidence type="ECO:0000313" key="4">
    <source>
        <dbReference type="Proteomes" id="UP000317909"/>
    </source>
</evidence>
<reference evidence="3 4" key="1">
    <citation type="submission" date="2019-02" db="EMBL/GenBank/DDBJ databases">
        <title>Deep-cultivation of Planctomycetes and their phenomic and genomic characterization uncovers novel biology.</title>
        <authorList>
            <person name="Wiegand S."/>
            <person name="Jogler M."/>
            <person name="Boedeker C."/>
            <person name="Pinto D."/>
            <person name="Vollmers J."/>
            <person name="Rivas-Marin E."/>
            <person name="Kohn T."/>
            <person name="Peeters S.H."/>
            <person name="Heuer A."/>
            <person name="Rast P."/>
            <person name="Oberbeckmann S."/>
            <person name="Bunk B."/>
            <person name="Jeske O."/>
            <person name="Meyerdierks A."/>
            <person name="Storesund J.E."/>
            <person name="Kallscheuer N."/>
            <person name="Luecker S."/>
            <person name="Lage O.M."/>
            <person name="Pohl T."/>
            <person name="Merkel B.J."/>
            <person name="Hornburger P."/>
            <person name="Mueller R.-W."/>
            <person name="Bruemmer F."/>
            <person name="Labrenz M."/>
            <person name="Spormann A.M."/>
            <person name="Op den Camp H."/>
            <person name="Overmann J."/>
            <person name="Amann R."/>
            <person name="Jetten M.S.M."/>
            <person name="Mascher T."/>
            <person name="Medema M.H."/>
            <person name="Devos D.P."/>
            <person name="Kaster A.-K."/>
            <person name="Ovreas L."/>
            <person name="Rohde M."/>
            <person name="Galperin M.Y."/>
            <person name="Jogler C."/>
        </authorList>
    </citation>
    <scope>NUCLEOTIDE SEQUENCE [LARGE SCALE GENOMIC DNA]</scope>
    <source>
        <strain evidence="3 4">I41</strain>
    </source>
</reference>
<evidence type="ECO:0000313" key="3">
    <source>
        <dbReference type="EMBL" id="QDT73070.1"/>
    </source>
</evidence>
<organism evidence="3 4">
    <name type="scientific">Lacipirellula limnantheis</name>
    <dbReference type="NCBI Taxonomy" id="2528024"/>
    <lineage>
        <taxon>Bacteria</taxon>
        <taxon>Pseudomonadati</taxon>
        <taxon>Planctomycetota</taxon>
        <taxon>Planctomycetia</taxon>
        <taxon>Pirellulales</taxon>
        <taxon>Lacipirellulaceae</taxon>
        <taxon>Lacipirellula</taxon>
    </lineage>
</organism>
<gene>
    <name evidence="3" type="ORF">I41_22590</name>
</gene>
<protein>
    <recommendedName>
        <fullName evidence="2">Ysc84 actin-binding domain-containing protein</fullName>
    </recommendedName>
</protein>
<dbReference type="PANTHER" id="PTHR15629:SF2">
    <property type="entry name" value="SH3 DOMAIN-CONTAINING YSC84-LIKE PROTEIN 1"/>
    <property type="match status" value="1"/>
</dbReference>
<dbReference type="AlphaFoldDB" id="A0A517TXG6"/>
<keyword evidence="4" id="KW-1185">Reference proteome</keyword>
<proteinExistence type="predicted"/>
<accession>A0A517TXG6</accession>
<dbReference type="CDD" id="cd11524">
    <property type="entry name" value="SYLF"/>
    <property type="match status" value="1"/>
</dbReference>
<feature type="domain" description="Ysc84 actin-binding" evidence="2">
    <location>
        <begin position="106"/>
        <end position="203"/>
    </location>
</feature>
<dbReference type="Proteomes" id="UP000317909">
    <property type="component" value="Chromosome"/>
</dbReference>
<dbReference type="InterPro" id="IPR051702">
    <property type="entry name" value="SH3_domain_YSC84-like"/>
</dbReference>
<dbReference type="PANTHER" id="PTHR15629">
    <property type="entry name" value="SH3YL1 PROTEIN"/>
    <property type="match status" value="1"/>
</dbReference>
<evidence type="ECO:0000256" key="1">
    <source>
        <dbReference type="SAM" id="SignalP"/>
    </source>
</evidence>
<name>A0A517TXG6_9BACT</name>
<dbReference type="RefSeq" id="WP_145432570.1">
    <property type="nucleotide sequence ID" value="NZ_CP036339.1"/>
</dbReference>
<dbReference type="GO" id="GO:0035091">
    <property type="term" value="F:phosphatidylinositol binding"/>
    <property type="evidence" value="ECO:0007669"/>
    <property type="project" value="TreeGrafter"/>
</dbReference>
<dbReference type="Pfam" id="PF04366">
    <property type="entry name" value="Ysc84"/>
    <property type="match status" value="1"/>
</dbReference>
<dbReference type="OrthoDB" id="9782434at2"/>
<dbReference type="KEGG" id="llh:I41_22590"/>
<dbReference type="InterPro" id="IPR007461">
    <property type="entry name" value="Ysc84_actin-binding"/>
</dbReference>
<keyword evidence="1" id="KW-0732">Signal</keyword>
<dbReference type="EMBL" id="CP036339">
    <property type="protein sequence ID" value="QDT73070.1"/>
    <property type="molecule type" value="Genomic_DNA"/>
</dbReference>
<sequence length="373" mass="38950" precursor="true">MPRTLSAPFALFLLTLIAAATLTAPRTAQANDPNVTIQQAEAVLSELVAIPVRRIPQRMLAEAQAIAIIPRVIKIGFIVGVRRGQGVVLTRDAEGEWSLPQFITLTGGSVGWQAGVQGTDVVLIFRTRTSVENLMRGKFTIGADAAAAAGPVGRNASAATDAQLRAEILSYSRSRGLFAGVSIDGSVLEINQMANTAFYGAPSTQLPLVVPQSATDLRLYLTELFNAAMSPNDGAVAAVVPPSAKPGAAVAVAAPGAAVPAGVVPASAVAVSPTRLEAIQNSLYTEGAQLHAILSPEWQTFLALPAEVAAASSVDRAALAAAYQRFNQVNASPDFKELTARPEFQTTFDLLRQYNDALNASPAILQLPAPPPK</sequence>
<feature type="chain" id="PRO_5022088194" description="Ysc84 actin-binding domain-containing protein" evidence="1">
    <location>
        <begin position="31"/>
        <end position="373"/>
    </location>
</feature>